<dbReference type="InterPro" id="IPR053398">
    <property type="entry name" value="HPT_OtnI_isomerases"/>
</dbReference>
<dbReference type="PANTHER" id="PTHR43489">
    <property type="entry name" value="ISOMERASE"/>
    <property type="match status" value="1"/>
</dbReference>
<dbReference type="InterPro" id="IPR026040">
    <property type="entry name" value="HyI-like"/>
</dbReference>
<evidence type="ECO:0000313" key="5">
    <source>
        <dbReference type="Proteomes" id="UP001499915"/>
    </source>
</evidence>
<reference evidence="5" key="1">
    <citation type="journal article" date="2019" name="Int. J. Syst. Evol. Microbiol.">
        <title>The Global Catalogue of Microorganisms (GCM) 10K type strain sequencing project: providing services to taxonomists for standard genome sequencing and annotation.</title>
        <authorList>
            <consortium name="The Broad Institute Genomics Platform"/>
            <consortium name="The Broad Institute Genome Sequencing Center for Infectious Disease"/>
            <person name="Wu L."/>
            <person name="Ma J."/>
        </authorList>
    </citation>
    <scope>NUCLEOTIDE SEQUENCE [LARGE SCALE GENOMIC DNA]</scope>
    <source>
        <strain evidence="5">JCM 15134</strain>
    </source>
</reference>
<dbReference type="InterPro" id="IPR013022">
    <property type="entry name" value="Xyl_isomerase-like_TIM-brl"/>
</dbReference>
<proteinExistence type="inferred from homology"/>
<keyword evidence="5" id="KW-1185">Reference proteome</keyword>
<accession>A0ABP3T9I3</accession>
<gene>
    <name evidence="4" type="primary">hyi</name>
    <name evidence="4" type="ORF">GCM10009104_09480</name>
</gene>
<dbReference type="InterPro" id="IPR017643">
    <property type="entry name" value="Hydroxypyruvate_isomerase"/>
</dbReference>
<dbReference type="Pfam" id="PF01261">
    <property type="entry name" value="AP_endonuc_2"/>
    <property type="match status" value="1"/>
</dbReference>
<dbReference type="GO" id="GO:0016853">
    <property type="term" value="F:isomerase activity"/>
    <property type="evidence" value="ECO:0007669"/>
    <property type="project" value="UniProtKB-KW"/>
</dbReference>
<dbReference type="RefSeq" id="WP_343803037.1">
    <property type="nucleotide sequence ID" value="NZ_BAAAET010000001.1"/>
</dbReference>
<dbReference type="EMBL" id="BAAAET010000001">
    <property type="protein sequence ID" value="GAA0685848.1"/>
    <property type="molecule type" value="Genomic_DNA"/>
</dbReference>
<dbReference type="SUPFAM" id="SSF51658">
    <property type="entry name" value="Xylose isomerase-like"/>
    <property type="match status" value="1"/>
</dbReference>
<dbReference type="InterPro" id="IPR036237">
    <property type="entry name" value="Xyl_isomerase-like_sf"/>
</dbReference>
<dbReference type="Proteomes" id="UP001499915">
    <property type="component" value="Unassembled WGS sequence"/>
</dbReference>
<dbReference type="InterPro" id="IPR050417">
    <property type="entry name" value="Sugar_Epim/Isomerase"/>
</dbReference>
<dbReference type="NCBIfam" id="NF043033">
    <property type="entry name" value="OxoTetrIsom"/>
    <property type="match status" value="1"/>
</dbReference>
<dbReference type="PANTHER" id="PTHR43489:SF6">
    <property type="entry name" value="HYDROXYPYRUVATE ISOMERASE-RELATED"/>
    <property type="match status" value="1"/>
</dbReference>
<feature type="domain" description="Xylose isomerase-like TIM barrel" evidence="3">
    <location>
        <begin position="23"/>
        <end position="258"/>
    </location>
</feature>
<keyword evidence="1 2" id="KW-0413">Isomerase</keyword>
<evidence type="ECO:0000313" key="4">
    <source>
        <dbReference type="EMBL" id="GAA0685848.1"/>
    </source>
</evidence>
<dbReference type="Gene3D" id="3.20.20.150">
    <property type="entry name" value="Divalent-metal-dependent TIM barrel enzymes"/>
    <property type="match status" value="1"/>
</dbReference>
<organism evidence="4 5">
    <name type="scientific">Marinobacterium maritimum</name>
    <dbReference type="NCBI Taxonomy" id="500162"/>
    <lineage>
        <taxon>Bacteria</taxon>
        <taxon>Pseudomonadati</taxon>
        <taxon>Pseudomonadota</taxon>
        <taxon>Gammaproteobacteria</taxon>
        <taxon>Oceanospirillales</taxon>
        <taxon>Oceanospirillaceae</taxon>
        <taxon>Marinobacterium</taxon>
    </lineage>
</organism>
<evidence type="ECO:0000259" key="3">
    <source>
        <dbReference type="Pfam" id="PF01261"/>
    </source>
</evidence>
<sequence>MSMLKFAANLSLLFTERPLIDRFAAARAAGFDAVEIQFPYTLSPEQIKQELDAHELNLVLINIPAGDWEAGERGLACLPGRETEFAAGLDQAIEWACSLKVGKLNCLAGVMPQDATAEQVARTLAGNLKLAAERCRQAGIELMIEAINTRDIPGFYLHHSEQVLKLISQLELPAAALQYDVYHMQIMEGNLISTLQQNADKIGHIQIADVPGRHEPGTGEINFTNLFKALESQGYPGYISLEYIPQGQTEAGLGWLATWMTQDERNELECSS</sequence>
<evidence type="ECO:0000256" key="2">
    <source>
        <dbReference type="PIRNR" id="PIRNR006241"/>
    </source>
</evidence>
<comment type="similarity">
    <text evidence="2">Belongs to the hyi family.</text>
</comment>
<comment type="caution">
    <text evidence="4">The sequence shown here is derived from an EMBL/GenBank/DDBJ whole genome shotgun (WGS) entry which is preliminary data.</text>
</comment>
<protein>
    <submittedName>
        <fullName evidence="4">Hydroxypyruvate isomerase</fullName>
    </submittedName>
</protein>
<evidence type="ECO:0000256" key="1">
    <source>
        <dbReference type="ARBA" id="ARBA00023235"/>
    </source>
</evidence>
<dbReference type="NCBIfam" id="TIGR03234">
    <property type="entry name" value="OH-pyruv-isom"/>
    <property type="match status" value="1"/>
</dbReference>
<name>A0ABP3T9I3_9GAMM</name>
<dbReference type="PIRSF" id="PIRSF006241">
    <property type="entry name" value="HyI"/>
    <property type="match status" value="1"/>
</dbReference>